<keyword evidence="2" id="KW-0805">Transcription regulation</keyword>
<comment type="similarity">
    <text evidence="1">Belongs to the LysR transcriptional regulatory family.</text>
</comment>
<proteinExistence type="inferred from homology"/>
<gene>
    <name evidence="6" type="ORF">KL86DES1_20641</name>
</gene>
<sequence>MTITVKIGEHMELTDLRTLVSVMEAGSITAAAKELNRVPSGVTTRILQLEEELGVPLFLREKKRLYPTDKAHTLYGYARKILAMVDEAEDRVRGMAPGGKFRIGALESAAAVRLPEVLARLHAGYPQISLELVIGTSRSLYEDMLENRLDAAFVVDMPEDDRLERMDAFAEELVVIAPEGHAPIRCPEDIGRKTVLAFQGGCAYRNRLVNWFRAFGREPERIAELASYHAIVGGVIAGMGVGAVPESVLPLCRTEGILSVHPLKHTLCTATTELVWRKGMLSANMTALRQCLHKQEA</sequence>
<dbReference type="PANTHER" id="PTHR30126:SF40">
    <property type="entry name" value="HTH-TYPE TRANSCRIPTIONAL REGULATOR GLTR"/>
    <property type="match status" value="1"/>
</dbReference>
<evidence type="ECO:0000256" key="1">
    <source>
        <dbReference type="ARBA" id="ARBA00009437"/>
    </source>
</evidence>
<keyword evidence="4" id="KW-0804">Transcription</keyword>
<evidence type="ECO:0000256" key="4">
    <source>
        <dbReference type="ARBA" id="ARBA00023163"/>
    </source>
</evidence>
<dbReference type="GO" id="GO:0003700">
    <property type="term" value="F:DNA-binding transcription factor activity"/>
    <property type="evidence" value="ECO:0007669"/>
    <property type="project" value="InterPro"/>
</dbReference>
<dbReference type="PANTHER" id="PTHR30126">
    <property type="entry name" value="HTH-TYPE TRANSCRIPTIONAL REGULATOR"/>
    <property type="match status" value="1"/>
</dbReference>
<dbReference type="CDD" id="cd08442">
    <property type="entry name" value="PBP2_YofA_SoxR_like"/>
    <property type="match status" value="1"/>
</dbReference>
<dbReference type="GO" id="GO:0000976">
    <property type="term" value="F:transcription cis-regulatory region binding"/>
    <property type="evidence" value="ECO:0007669"/>
    <property type="project" value="TreeGrafter"/>
</dbReference>
<feature type="domain" description="HTH lysR-type" evidence="5">
    <location>
        <begin position="11"/>
        <end position="68"/>
    </location>
</feature>
<dbReference type="Gene3D" id="3.40.190.10">
    <property type="entry name" value="Periplasmic binding protein-like II"/>
    <property type="match status" value="2"/>
</dbReference>
<dbReference type="RefSeq" id="WP_296934422.1">
    <property type="nucleotide sequence ID" value="NZ_LT608333.1"/>
</dbReference>
<protein>
    <submittedName>
        <fullName evidence="6">Transcriptional regulator, LysR family</fullName>
    </submittedName>
</protein>
<dbReference type="SUPFAM" id="SSF46785">
    <property type="entry name" value="Winged helix' DNA-binding domain"/>
    <property type="match status" value="1"/>
</dbReference>
<dbReference type="InterPro" id="IPR005119">
    <property type="entry name" value="LysR_subst-bd"/>
</dbReference>
<evidence type="ECO:0000256" key="3">
    <source>
        <dbReference type="ARBA" id="ARBA00023125"/>
    </source>
</evidence>
<dbReference type="EMBL" id="FMJC01000002">
    <property type="protein sequence ID" value="SCM72477.1"/>
    <property type="molecule type" value="Genomic_DNA"/>
</dbReference>
<name>A0A212L4S9_9BACT</name>
<dbReference type="AlphaFoldDB" id="A0A212L4S9"/>
<evidence type="ECO:0000259" key="5">
    <source>
        <dbReference type="PROSITE" id="PS50931"/>
    </source>
</evidence>
<dbReference type="SUPFAM" id="SSF53850">
    <property type="entry name" value="Periplasmic binding protein-like II"/>
    <property type="match status" value="1"/>
</dbReference>
<dbReference type="Gene3D" id="1.10.10.10">
    <property type="entry name" value="Winged helix-like DNA-binding domain superfamily/Winged helix DNA-binding domain"/>
    <property type="match status" value="1"/>
</dbReference>
<evidence type="ECO:0000313" key="6">
    <source>
        <dbReference type="EMBL" id="SCM72477.1"/>
    </source>
</evidence>
<accession>A0A212L4S9</accession>
<dbReference type="PROSITE" id="PS50931">
    <property type="entry name" value="HTH_LYSR"/>
    <property type="match status" value="1"/>
</dbReference>
<dbReference type="InterPro" id="IPR000847">
    <property type="entry name" value="LysR_HTH_N"/>
</dbReference>
<organism evidence="6">
    <name type="scientific">uncultured Desulfovibrio sp</name>
    <dbReference type="NCBI Taxonomy" id="167968"/>
    <lineage>
        <taxon>Bacteria</taxon>
        <taxon>Pseudomonadati</taxon>
        <taxon>Thermodesulfobacteriota</taxon>
        <taxon>Desulfovibrionia</taxon>
        <taxon>Desulfovibrionales</taxon>
        <taxon>Desulfovibrionaceae</taxon>
        <taxon>Desulfovibrio</taxon>
        <taxon>environmental samples</taxon>
    </lineage>
</organism>
<dbReference type="InterPro" id="IPR036390">
    <property type="entry name" value="WH_DNA-bd_sf"/>
</dbReference>
<dbReference type="InterPro" id="IPR036388">
    <property type="entry name" value="WH-like_DNA-bd_sf"/>
</dbReference>
<dbReference type="Pfam" id="PF00126">
    <property type="entry name" value="HTH_1"/>
    <property type="match status" value="1"/>
</dbReference>
<evidence type="ECO:0000256" key="2">
    <source>
        <dbReference type="ARBA" id="ARBA00023015"/>
    </source>
</evidence>
<dbReference type="Pfam" id="PF03466">
    <property type="entry name" value="LysR_substrate"/>
    <property type="match status" value="1"/>
</dbReference>
<reference evidence="6" key="1">
    <citation type="submission" date="2016-08" db="EMBL/GenBank/DDBJ databases">
        <authorList>
            <person name="Seilhamer J.J."/>
        </authorList>
    </citation>
    <scope>NUCLEOTIDE SEQUENCE</scope>
    <source>
        <strain evidence="6">86-1</strain>
    </source>
</reference>
<keyword evidence="3" id="KW-0238">DNA-binding</keyword>